<keyword evidence="3" id="KW-1185">Reference proteome</keyword>
<dbReference type="Pfam" id="PF06912">
    <property type="entry name" value="DUF1275"/>
    <property type="match status" value="1"/>
</dbReference>
<dbReference type="PANTHER" id="PTHR37314">
    <property type="entry name" value="SLR0142 PROTEIN"/>
    <property type="match status" value="1"/>
</dbReference>
<evidence type="ECO:0000313" key="3">
    <source>
        <dbReference type="Proteomes" id="UP000661507"/>
    </source>
</evidence>
<keyword evidence="1" id="KW-1133">Transmembrane helix</keyword>
<proteinExistence type="predicted"/>
<reference evidence="2" key="2">
    <citation type="submission" date="2020-09" db="EMBL/GenBank/DDBJ databases">
        <authorList>
            <person name="Sun Q."/>
            <person name="Zhou Y."/>
        </authorList>
    </citation>
    <scope>NUCLEOTIDE SEQUENCE</scope>
    <source>
        <strain evidence="2">CGMCC 1.3617</strain>
    </source>
</reference>
<feature type="transmembrane region" description="Helical" evidence="1">
    <location>
        <begin position="228"/>
        <end position="247"/>
    </location>
</feature>
<accession>A0A917KFN8</accession>
<dbReference type="AlphaFoldDB" id="A0A917KFN8"/>
<feature type="transmembrane region" description="Helical" evidence="1">
    <location>
        <begin position="76"/>
        <end position="98"/>
    </location>
</feature>
<feature type="transmembrane region" description="Helical" evidence="1">
    <location>
        <begin position="30"/>
        <end position="56"/>
    </location>
</feature>
<gene>
    <name evidence="2" type="ORF">GCM10011320_16900</name>
</gene>
<reference evidence="2" key="1">
    <citation type="journal article" date="2014" name="Int. J. Syst. Evol. Microbiol.">
        <title>Complete genome sequence of Corynebacterium casei LMG S-19264T (=DSM 44701T), isolated from a smear-ripened cheese.</title>
        <authorList>
            <consortium name="US DOE Joint Genome Institute (JGI-PGF)"/>
            <person name="Walter F."/>
            <person name="Albersmeier A."/>
            <person name="Kalinowski J."/>
            <person name="Ruckert C."/>
        </authorList>
    </citation>
    <scope>NUCLEOTIDE SEQUENCE</scope>
    <source>
        <strain evidence="2">CGMCC 1.3617</strain>
    </source>
</reference>
<keyword evidence="1" id="KW-0472">Membrane</keyword>
<name>A0A917KFN8_9PROT</name>
<dbReference type="RefSeq" id="WP_188966583.1">
    <property type="nucleotide sequence ID" value="NZ_BMKW01000003.1"/>
</dbReference>
<feature type="transmembrane region" description="Helical" evidence="1">
    <location>
        <begin position="110"/>
        <end position="130"/>
    </location>
</feature>
<dbReference type="PANTHER" id="PTHR37314:SF4">
    <property type="entry name" value="UPF0700 TRANSMEMBRANE PROTEIN YOAK"/>
    <property type="match status" value="1"/>
</dbReference>
<dbReference type="Proteomes" id="UP000661507">
    <property type="component" value="Unassembled WGS sequence"/>
</dbReference>
<organism evidence="2 3">
    <name type="scientific">Neoroseomonas lacus</name>
    <dbReference type="NCBI Taxonomy" id="287609"/>
    <lineage>
        <taxon>Bacteria</taxon>
        <taxon>Pseudomonadati</taxon>
        <taxon>Pseudomonadota</taxon>
        <taxon>Alphaproteobacteria</taxon>
        <taxon>Acetobacterales</taxon>
        <taxon>Acetobacteraceae</taxon>
        <taxon>Neoroseomonas</taxon>
    </lineage>
</organism>
<evidence type="ECO:0000256" key="1">
    <source>
        <dbReference type="SAM" id="Phobius"/>
    </source>
</evidence>
<keyword evidence="1" id="KW-0812">Transmembrane</keyword>
<sequence length="252" mass="26559">MDHAASDAEGRWHAARTVARRWRRAEATEVQLGLSLTFVAGAINAGGFMIVGQYTSHMTGIVSALADHAALGMGQLMLAGLLALLSFMAGAAHSAWLINFGRRLAWRSRYALPLLVEAGLLLCFGLMGALLPVEVVAIPVVPLLCFLMGVQNACITKISGARIRTTHMTGIVTDLGIELGKLTYWNADARTPAPRVVADRAKMRLLAGLLASFAIGGLVGALAFARIGLAACLPLAVLLLVLANAVIPAEER</sequence>
<protein>
    <submittedName>
        <fullName evidence="2">DUF1275 family protein</fullName>
    </submittedName>
</protein>
<feature type="transmembrane region" description="Helical" evidence="1">
    <location>
        <begin position="205"/>
        <end position="222"/>
    </location>
</feature>
<dbReference type="EMBL" id="BMKW01000003">
    <property type="protein sequence ID" value="GGJ10411.1"/>
    <property type="molecule type" value="Genomic_DNA"/>
</dbReference>
<comment type="caution">
    <text evidence="2">The sequence shown here is derived from an EMBL/GenBank/DDBJ whole genome shotgun (WGS) entry which is preliminary data.</text>
</comment>
<evidence type="ECO:0000313" key="2">
    <source>
        <dbReference type="EMBL" id="GGJ10411.1"/>
    </source>
</evidence>
<feature type="transmembrane region" description="Helical" evidence="1">
    <location>
        <begin position="136"/>
        <end position="155"/>
    </location>
</feature>
<dbReference type="InterPro" id="IPR010699">
    <property type="entry name" value="DUF1275"/>
</dbReference>